<dbReference type="GO" id="GO:0005856">
    <property type="term" value="C:cytoskeleton"/>
    <property type="evidence" value="ECO:0007669"/>
    <property type="project" value="UniProtKB-SubCell"/>
</dbReference>
<dbReference type="Ensembl" id="ENSSGRT00000101852.1">
    <property type="protein sequence ID" value="ENSSGRP00000095718.1"/>
    <property type="gene ID" value="ENSSGRG00000047861.1"/>
</dbReference>
<accession>A0A672S2H6</accession>
<dbReference type="GO" id="GO:0007288">
    <property type="term" value="P:sperm axoneme assembly"/>
    <property type="evidence" value="ECO:0007669"/>
    <property type="project" value="TreeGrafter"/>
</dbReference>
<evidence type="ECO:0000256" key="4">
    <source>
        <dbReference type="ARBA" id="ARBA00023212"/>
    </source>
</evidence>
<proteinExistence type="predicted"/>
<evidence type="ECO:0000313" key="8">
    <source>
        <dbReference type="Proteomes" id="UP000472262"/>
    </source>
</evidence>
<dbReference type="PANTHER" id="PTHR14871:SF1">
    <property type="entry name" value="DYNEIN REGULATORY COMPLEX PROTEIN 9"/>
    <property type="match status" value="1"/>
</dbReference>
<reference evidence="7" key="1">
    <citation type="submission" date="2025-08" db="UniProtKB">
        <authorList>
            <consortium name="Ensembl"/>
        </authorList>
    </citation>
    <scope>IDENTIFICATION</scope>
</reference>
<reference evidence="7" key="2">
    <citation type="submission" date="2025-09" db="UniProtKB">
        <authorList>
            <consortium name="Ensembl"/>
        </authorList>
    </citation>
    <scope>IDENTIFICATION</scope>
</reference>
<evidence type="ECO:0000256" key="2">
    <source>
        <dbReference type="ARBA" id="ARBA00004316"/>
    </source>
</evidence>
<dbReference type="AlphaFoldDB" id="A0A672S2H6"/>
<protein>
    <submittedName>
        <fullName evidence="7">Uncharacterized protein</fullName>
    </submittedName>
</protein>
<sequence>PPAQQRTELHLKTARLMAGSSLSHFTGKLHQSQKQLGIQERLFTPDNLAKVQKDRQFLSDVINGLMVNLQKKNNFQSLFSVVEEQRKKKAQLLDIIKGRLRFTALQKELLDIHKKQNYPYAYYINHTLLMAMKFETKCALLDSILYSGIYKPLPESLININGVLFALMQILCNSLLSLNYLCQKKNLQEKLQFWIQQYEKEMEKKEQEITALQNKRNINKARIQELSKKCRDMQEDIIEDRMEKERLRAQLEKEQRDRDAAIKVKCHFRDSRKSRSQENGYEKICRFIT</sequence>
<keyword evidence="5" id="KW-0966">Cell projection</keyword>
<keyword evidence="3" id="KW-0963">Cytoplasm</keyword>
<feature type="coiled-coil region" evidence="6">
    <location>
        <begin position="184"/>
        <end position="264"/>
    </location>
</feature>
<comment type="subcellular location">
    <subcellularLocation>
        <location evidence="2">Cell projection</location>
    </subcellularLocation>
    <subcellularLocation>
        <location evidence="1">Cytoplasm</location>
        <location evidence="1">Cytoskeleton</location>
    </subcellularLocation>
</comment>
<dbReference type="GO" id="GO:0036126">
    <property type="term" value="C:sperm flagellum"/>
    <property type="evidence" value="ECO:0007669"/>
    <property type="project" value="TreeGrafter"/>
</dbReference>
<dbReference type="InterPro" id="IPR042618">
    <property type="entry name" value="IQCG"/>
</dbReference>
<keyword evidence="6" id="KW-0175">Coiled coil</keyword>
<dbReference type="Proteomes" id="UP000472262">
    <property type="component" value="Unassembled WGS sequence"/>
</dbReference>
<name>A0A672S2H6_SINGR</name>
<evidence type="ECO:0000256" key="3">
    <source>
        <dbReference type="ARBA" id="ARBA00022490"/>
    </source>
</evidence>
<keyword evidence="8" id="KW-1185">Reference proteome</keyword>
<dbReference type="InParanoid" id="A0A672S2H6"/>
<dbReference type="OMA" id="KICRFIT"/>
<dbReference type="GO" id="GO:0005737">
    <property type="term" value="C:cytoplasm"/>
    <property type="evidence" value="ECO:0007669"/>
    <property type="project" value="TreeGrafter"/>
</dbReference>
<organism evidence="7 8">
    <name type="scientific">Sinocyclocheilus grahami</name>
    <name type="common">Dianchi golden-line fish</name>
    <name type="synonym">Barbus grahami</name>
    <dbReference type="NCBI Taxonomy" id="75366"/>
    <lineage>
        <taxon>Eukaryota</taxon>
        <taxon>Metazoa</taxon>
        <taxon>Chordata</taxon>
        <taxon>Craniata</taxon>
        <taxon>Vertebrata</taxon>
        <taxon>Euteleostomi</taxon>
        <taxon>Actinopterygii</taxon>
        <taxon>Neopterygii</taxon>
        <taxon>Teleostei</taxon>
        <taxon>Ostariophysi</taxon>
        <taxon>Cypriniformes</taxon>
        <taxon>Cyprinidae</taxon>
        <taxon>Cyprininae</taxon>
        <taxon>Sinocyclocheilus</taxon>
    </lineage>
</organism>
<evidence type="ECO:0000256" key="6">
    <source>
        <dbReference type="SAM" id="Coils"/>
    </source>
</evidence>
<evidence type="ECO:0000256" key="1">
    <source>
        <dbReference type="ARBA" id="ARBA00004245"/>
    </source>
</evidence>
<evidence type="ECO:0000313" key="7">
    <source>
        <dbReference type="Ensembl" id="ENSSGRP00000095718.1"/>
    </source>
</evidence>
<evidence type="ECO:0000256" key="5">
    <source>
        <dbReference type="ARBA" id="ARBA00023273"/>
    </source>
</evidence>
<keyword evidence="4" id="KW-0206">Cytoskeleton</keyword>
<dbReference type="PANTHER" id="PTHR14871">
    <property type="entry name" value="DYNEIN REGULATORY COMPLEX PROTEIN 9"/>
    <property type="match status" value="1"/>
</dbReference>